<proteinExistence type="predicted"/>
<evidence type="ECO:0000256" key="12">
    <source>
        <dbReference type="ARBA" id="ARBA00022786"/>
    </source>
</evidence>
<dbReference type="EC" id="2.3.2.27" evidence="6"/>
<dbReference type="InterPro" id="IPR011011">
    <property type="entry name" value="Znf_FYVE_PHD"/>
</dbReference>
<evidence type="ECO:0000256" key="8">
    <source>
        <dbReference type="ARBA" id="ARBA00022707"/>
    </source>
</evidence>
<evidence type="ECO:0000313" key="21">
    <source>
        <dbReference type="Proteomes" id="UP000422736"/>
    </source>
</evidence>
<keyword evidence="14" id="KW-0472">Membrane</keyword>
<keyword evidence="12" id="KW-0833">Ubl conjugation pathway</keyword>
<dbReference type="Proteomes" id="UP000422736">
    <property type="component" value="Chromosome 3"/>
</dbReference>
<dbReference type="InterPro" id="IPR000306">
    <property type="entry name" value="Znf_FYVE"/>
</dbReference>
<sequence length="328" mass="37417">MAFSSTAAAGASLQDASDALSAGEPMGSRNELRMGGHRNTQYVNEFGEWEKDEDVTECLSCGVKFSFIMRRHHCRCCGRIYCGNCCYKYAWYDKNRVKVVVKSPTEKEVEPYRTCDSCYENLSQMKLLRTPWGDIQLPRNSSRTGNLGNSSSFLDNANSSVRPFFEVSKNNNVVETVRDAESERSSARQIAPNSDEDYERCPICNFDLRVLGTNELAQQEHVTECIQQAELAQQQHNMVGSPTYQNRMLVYKIPENTTNIQECPICFEEMVPGEKVGRLECLCVFHYECIKSWFKKKSQKLMQQNSGTEASLLMLGKNYCPFHDAIYY</sequence>
<keyword evidence="8" id="KW-0519">Myristate</keyword>
<feature type="domain" description="RING-type" evidence="18">
    <location>
        <begin position="263"/>
        <end position="324"/>
    </location>
</feature>
<dbReference type="PANTHER" id="PTHR46661:SF4">
    <property type="entry name" value="RING-TYPE DOMAIN-CONTAINING PROTEIN"/>
    <property type="match status" value="1"/>
</dbReference>
<evidence type="ECO:0000313" key="20">
    <source>
        <dbReference type="EMBL" id="QGN15560.1"/>
    </source>
</evidence>
<dbReference type="InterPro" id="IPR001841">
    <property type="entry name" value="Znf_RING"/>
</dbReference>
<dbReference type="PANTHER" id="PTHR46661">
    <property type="entry name" value="E3 UBIQUITIN-PROTEIN LIGASE ZNRF1-LIKE PROTEIN"/>
    <property type="match status" value="1"/>
</dbReference>
<dbReference type="SMART" id="SM00064">
    <property type="entry name" value="FYVE"/>
    <property type="match status" value="1"/>
</dbReference>
<comment type="catalytic activity">
    <reaction evidence="1">
        <text>S-ubiquitinyl-[E2 ubiquitin-conjugating enzyme]-L-cysteine + [acceptor protein]-L-lysine = [E2 ubiquitin-conjugating enzyme]-L-cysteine + N(6)-ubiquitinyl-[acceptor protein]-L-lysine.</text>
        <dbReference type="EC" id="2.3.2.27"/>
    </reaction>
</comment>
<protein>
    <recommendedName>
        <fullName evidence="6">RING-type E3 ubiquitin transferase</fullName>
        <ecNumber evidence="6">2.3.2.27</ecNumber>
    </recommendedName>
</protein>
<keyword evidence="9" id="KW-0479">Metal-binding</keyword>
<dbReference type="InterPro" id="IPR051878">
    <property type="entry name" value="ZNRF_ubiq-protein_ligase"/>
</dbReference>
<evidence type="ECO:0000259" key="18">
    <source>
        <dbReference type="PROSITE" id="PS50089"/>
    </source>
</evidence>
<evidence type="ECO:0000256" key="9">
    <source>
        <dbReference type="ARBA" id="ARBA00022723"/>
    </source>
</evidence>
<keyword evidence="16" id="KW-0449">Lipoprotein</keyword>
<keyword evidence="13" id="KW-0862">Zinc</keyword>
<evidence type="ECO:0000256" key="7">
    <source>
        <dbReference type="ARBA" id="ARBA00022679"/>
    </source>
</evidence>
<evidence type="ECO:0000256" key="5">
    <source>
        <dbReference type="ARBA" id="ARBA00004906"/>
    </source>
</evidence>
<name>A0ABX6ET98_KLUMA</name>
<keyword evidence="11 17" id="KW-0863">Zinc-finger</keyword>
<dbReference type="SUPFAM" id="SSF57850">
    <property type="entry name" value="RING/U-box"/>
    <property type="match status" value="1"/>
</dbReference>
<gene>
    <name evidence="20" type="primary">PIB1</name>
    <name evidence="20" type="ORF">FIM1_2251</name>
</gene>
<evidence type="ECO:0000256" key="17">
    <source>
        <dbReference type="PROSITE-ProRule" id="PRU00175"/>
    </source>
</evidence>
<dbReference type="Pfam" id="PF13639">
    <property type="entry name" value="zf-RING_2"/>
    <property type="match status" value="1"/>
</dbReference>
<evidence type="ECO:0000256" key="2">
    <source>
        <dbReference type="ARBA" id="ARBA00004170"/>
    </source>
</evidence>
<dbReference type="CDD" id="cd16489">
    <property type="entry name" value="mRING-CH-C4HC2H_ZNRF"/>
    <property type="match status" value="1"/>
</dbReference>
<dbReference type="Gene3D" id="3.30.40.10">
    <property type="entry name" value="Zinc/RING finger domain, C3HC4 (zinc finger)"/>
    <property type="match status" value="2"/>
</dbReference>
<evidence type="ECO:0000256" key="15">
    <source>
        <dbReference type="ARBA" id="ARBA00023228"/>
    </source>
</evidence>
<dbReference type="PROSITE" id="PS50089">
    <property type="entry name" value="ZF_RING_2"/>
    <property type="match status" value="1"/>
</dbReference>
<reference evidence="20 21" key="2">
    <citation type="submission" date="2019-11" db="EMBL/GenBank/DDBJ databases">
        <authorList>
            <person name="Lu H."/>
        </authorList>
    </citation>
    <scope>NUCLEOTIDE SEQUENCE [LARGE SCALE GENOMIC DNA]</scope>
    <source>
        <strain evidence="20 21">FIM1</strain>
    </source>
</reference>
<keyword evidence="21" id="KW-1185">Reference proteome</keyword>
<evidence type="ECO:0000256" key="16">
    <source>
        <dbReference type="ARBA" id="ARBA00023288"/>
    </source>
</evidence>
<evidence type="ECO:0000256" key="3">
    <source>
        <dbReference type="ARBA" id="ARBA00004177"/>
    </source>
</evidence>
<dbReference type="SMART" id="SM00184">
    <property type="entry name" value="RING"/>
    <property type="match status" value="1"/>
</dbReference>
<evidence type="ECO:0000256" key="6">
    <source>
        <dbReference type="ARBA" id="ARBA00012483"/>
    </source>
</evidence>
<dbReference type="PROSITE" id="PS50178">
    <property type="entry name" value="ZF_FYVE"/>
    <property type="match status" value="1"/>
</dbReference>
<evidence type="ECO:0000256" key="13">
    <source>
        <dbReference type="ARBA" id="ARBA00022833"/>
    </source>
</evidence>
<evidence type="ECO:0000256" key="14">
    <source>
        <dbReference type="ARBA" id="ARBA00023136"/>
    </source>
</evidence>
<accession>A0ABX6ET98</accession>
<dbReference type="SUPFAM" id="SSF57903">
    <property type="entry name" value="FYVE/PHD zinc finger"/>
    <property type="match status" value="1"/>
</dbReference>
<evidence type="ECO:0000256" key="11">
    <source>
        <dbReference type="ARBA" id="ARBA00022771"/>
    </source>
</evidence>
<keyword evidence="15" id="KW-0458">Lysosome</keyword>
<dbReference type="Pfam" id="PF01363">
    <property type="entry name" value="FYVE"/>
    <property type="match status" value="1"/>
</dbReference>
<comment type="subcellular location">
    <subcellularLocation>
        <location evidence="3">Endosome</location>
    </subcellularLocation>
    <subcellularLocation>
        <location evidence="4">Lysosome</location>
    </subcellularLocation>
    <subcellularLocation>
        <location evidence="2">Membrane</location>
        <topology evidence="2">Peripheral membrane protein</topology>
    </subcellularLocation>
</comment>
<feature type="domain" description="FYVE-type" evidence="19">
    <location>
        <begin position="52"/>
        <end position="123"/>
    </location>
</feature>
<dbReference type="InterPro" id="IPR013083">
    <property type="entry name" value="Znf_RING/FYVE/PHD"/>
</dbReference>
<comment type="pathway">
    <text evidence="5">Protein modification; protein ubiquitination.</text>
</comment>
<evidence type="ECO:0000259" key="19">
    <source>
        <dbReference type="PROSITE" id="PS50178"/>
    </source>
</evidence>
<evidence type="ECO:0000256" key="4">
    <source>
        <dbReference type="ARBA" id="ARBA00004371"/>
    </source>
</evidence>
<dbReference type="InterPro" id="IPR017455">
    <property type="entry name" value="Znf_FYVE-rel"/>
</dbReference>
<keyword evidence="7" id="KW-0808">Transferase</keyword>
<keyword evidence="10" id="KW-0967">Endosome</keyword>
<organism evidence="20 21">
    <name type="scientific">Kluyveromyces marxianus</name>
    <name type="common">Yeast</name>
    <name type="synonym">Candida kefyr</name>
    <dbReference type="NCBI Taxonomy" id="4911"/>
    <lineage>
        <taxon>Eukaryota</taxon>
        <taxon>Fungi</taxon>
        <taxon>Dikarya</taxon>
        <taxon>Ascomycota</taxon>
        <taxon>Saccharomycotina</taxon>
        <taxon>Saccharomycetes</taxon>
        <taxon>Saccharomycetales</taxon>
        <taxon>Saccharomycetaceae</taxon>
        <taxon>Kluyveromyces</taxon>
    </lineage>
</organism>
<dbReference type="EMBL" id="CP015056">
    <property type="protein sequence ID" value="QGN15560.1"/>
    <property type="molecule type" value="Genomic_DNA"/>
</dbReference>
<reference evidence="20 21" key="1">
    <citation type="submission" date="2016-03" db="EMBL/GenBank/DDBJ databases">
        <title>How can Kluyveromyces marxianus grow so fast - potential evolutionary course in Saccharomyces Complex revealed by comparative genomics.</title>
        <authorList>
            <person name="Mo W."/>
            <person name="Lu W."/>
            <person name="Yang X."/>
            <person name="Qi J."/>
            <person name="Lv H."/>
        </authorList>
    </citation>
    <scope>NUCLEOTIDE SEQUENCE [LARGE SCALE GENOMIC DNA]</scope>
    <source>
        <strain evidence="20 21">FIM1</strain>
    </source>
</reference>
<evidence type="ECO:0000256" key="1">
    <source>
        <dbReference type="ARBA" id="ARBA00000900"/>
    </source>
</evidence>
<evidence type="ECO:0000256" key="10">
    <source>
        <dbReference type="ARBA" id="ARBA00022753"/>
    </source>
</evidence>